<evidence type="ECO:0000256" key="5">
    <source>
        <dbReference type="ARBA" id="ARBA00022989"/>
    </source>
</evidence>
<keyword evidence="3" id="KW-0533">Nickel</keyword>
<evidence type="ECO:0000256" key="4">
    <source>
        <dbReference type="ARBA" id="ARBA00022692"/>
    </source>
</evidence>
<keyword evidence="5 7" id="KW-1133">Transmembrane helix</keyword>
<dbReference type="EMBL" id="UOEK01000217">
    <property type="protein sequence ID" value="VAW01704.1"/>
    <property type="molecule type" value="Genomic_DNA"/>
</dbReference>
<dbReference type="GO" id="GO:0015099">
    <property type="term" value="F:nickel cation transmembrane transporter activity"/>
    <property type="evidence" value="ECO:0007669"/>
    <property type="project" value="InterPro"/>
</dbReference>
<keyword evidence="2" id="KW-0813">Transport</keyword>
<feature type="transmembrane region" description="Helical" evidence="7">
    <location>
        <begin position="82"/>
        <end position="103"/>
    </location>
</feature>
<evidence type="ECO:0000256" key="3">
    <source>
        <dbReference type="ARBA" id="ARBA00022596"/>
    </source>
</evidence>
<evidence type="ECO:0000313" key="8">
    <source>
        <dbReference type="EMBL" id="VAW01704.1"/>
    </source>
</evidence>
<evidence type="ECO:0000256" key="2">
    <source>
        <dbReference type="ARBA" id="ARBA00022448"/>
    </source>
</evidence>
<evidence type="ECO:0000256" key="1">
    <source>
        <dbReference type="ARBA" id="ARBA00004127"/>
    </source>
</evidence>
<dbReference type="GO" id="GO:0005886">
    <property type="term" value="C:plasma membrane"/>
    <property type="evidence" value="ECO:0007669"/>
    <property type="project" value="InterPro"/>
</dbReference>
<reference evidence="8" key="1">
    <citation type="submission" date="2018-06" db="EMBL/GenBank/DDBJ databases">
        <authorList>
            <person name="Zhirakovskaya E."/>
        </authorList>
    </citation>
    <scope>NUCLEOTIDE SEQUENCE</scope>
</reference>
<gene>
    <name evidence="8" type="ORF">MNBD_ACTINO02-137</name>
</gene>
<sequence length="256" mass="27560">MTGTEWALLGASYLLGLRHGFDWDHIAAITDITSSQDNAKSGLWYSTLYALGHGFVVIVLGAILILSGFAVPDSVETVMERFVGATLVFLGIWVFVSLARHGAEFRLRSRWMLMFQWVHRMKLRVRAWLRRRRGATEEIPEVQKGADEPFANYGVKTSFGVGMLHGVGAETPTQVLIFLAAADTGGRGIGLATLVVFVAGIVTMNTLIAVGSVFGFIGATHSKAIYLATGVIIGVFSLGIGGLFLFGISDVLPALN</sequence>
<evidence type="ECO:0000256" key="7">
    <source>
        <dbReference type="SAM" id="Phobius"/>
    </source>
</evidence>
<protein>
    <submittedName>
        <fullName evidence="8">HoxN/HupN/NixA family nickel/cobalt transporter</fullName>
    </submittedName>
</protein>
<accession>A0A3B0SYT4</accession>
<feature type="transmembrane region" description="Helical" evidence="7">
    <location>
        <begin position="194"/>
        <end position="218"/>
    </location>
</feature>
<evidence type="ECO:0000256" key="6">
    <source>
        <dbReference type="ARBA" id="ARBA00023136"/>
    </source>
</evidence>
<feature type="transmembrane region" description="Helical" evidence="7">
    <location>
        <begin position="48"/>
        <end position="70"/>
    </location>
</feature>
<dbReference type="Pfam" id="PF03824">
    <property type="entry name" value="NicO"/>
    <property type="match status" value="1"/>
</dbReference>
<organism evidence="8">
    <name type="scientific">hydrothermal vent metagenome</name>
    <dbReference type="NCBI Taxonomy" id="652676"/>
    <lineage>
        <taxon>unclassified sequences</taxon>
        <taxon>metagenomes</taxon>
        <taxon>ecological metagenomes</taxon>
    </lineage>
</organism>
<comment type="subcellular location">
    <subcellularLocation>
        <location evidence="1">Endomembrane system</location>
        <topology evidence="1">Multi-pass membrane protein</topology>
    </subcellularLocation>
</comment>
<dbReference type="InterPro" id="IPR011541">
    <property type="entry name" value="Ni/Co_transpt_high_affinity"/>
</dbReference>
<proteinExistence type="predicted"/>
<name>A0A3B0SYT4_9ZZZZ</name>
<dbReference type="GO" id="GO:0012505">
    <property type="term" value="C:endomembrane system"/>
    <property type="evidence" value="ECO:0007669"/>
    <property type="project" value="UniProtKB-SubCell"/>
</dbReference>
<dbReference type="AlphaFoldDB" id="A0A3B0SYT4"/>
<keyword evidence="6 7" id="KW-0472">Membrane</keyword>
<keyword evidence="4 7" id="KW-0812">Transmembrane</keyword>
<feature type="transmembrane region" description="Helical" evidence="7">
    <location>
        <begin position="224"/>
        <end position="248"/>
    </location>
</feature>